<dbReference type="InterPro" id="IPR012171">
    <property type="entry name" value="Fatty_acid_desaturase"/>
</dbReference>
<dbReference type="PANTHER" id="PTHR19353:SF19">
    <property type="entry name" value="DELTA(5) FATTY ACID DESATURASE C-RELATED"/>
    <property type="match status" value="1"/>
</dbReference>
<dbReference type="RefSeq" id="WP_116540010.1">
    <property type="nucleotide sequence ID" value="NZ_QAYL01000008.1"/>
</dbReference>
<dbReference type="EMBL" id="QAYL01000008">
    <property type="protein sequence ID" value="RFD25918.1"/>
    <property type="molecule type" value="Genomic_DNA"/>
</dbReference>
<dbReference type="Proteomes" id="UP000258522">
    <property type="component" value="Unassembled WGS sequence"/>
</dbReference>
<accession>A0A3E1HHJ7</accession>
<keyword evidence="1" id="KW-0472">Membrane</keyword>
<gene>
    <name evidence="3" type="ORF">MUBE_06745</name>
</gene>
<evidence type="ECO:0000313" key="3">
    <source>
        <dbReference type="EMBL" id="RFD25918.1"/>
    </source>
</evidence>
<dbReference type="AlphaFoldDB" id="A0A3E1HHJ7"/>
<comment type="caution">
    <text evidence="3">The sequence shown here is derived from an EMBL/GenBank/DDBJ whole genome shotgun (WGS) entry which is preliminary data.</text>
</comment>
<keyword evidence="4" id="KW-1185">Reference proteome</keyword>
<dbReference type="CDD" id="cd03506">
    <property type="entry name" value="Delta6-FADS-like"/>
    <property type="match status" value="1"/>
</dbReference>
<evidence type="ECO:0000259" key="2">
    <source>
        <dbReference type="Pfam" id="PF00487"/>
    </source>
</evidence>
<protein>
    <submittedName>
        <fullName evidence="3">Stearoyl-CoA 9-desaturase</fullName>
    </submittedName>
</protein>
<name>A0A3E1HHJ7_9MYCO</name>
<dbReference type="GO" id="GO:0016020">
    <property type="term" value="C:membrane"/>
    <property type="evidence" value="ECO:0007669"/>
    <property type="project" value="TreeGrafter"/>
</dbReference>
<organism evidence="3 4">
    <name type="scientific">Mycobacterium uberis</name>
    <dbReference type="NCBI Taxonomy" id="2162698"/>
    <lineage>
        <taxon>Bacteria</taxon>
        <taxon>Bacillati</taxon>
        <taxon>Actinomycetota</taxon>
        <taxon>Actinomycetes</taxon>
        <taxon>Mycobacteriales</taxon>
        <taxon>Mycobacteriaceae</taxon>
        <taxon>Mycobacterium</taxon>
    </lineage>
</organism>
<dbReference type="InterPro" id="IPR005804">
    <property type="entry name" value="FA_desaturase_dom"/>
</dbReference>
<dbReference type="Pfam" id="PF00487">
    <property type="entry name" value="FA_desaturase"/>
    <property type="match status" value="1"/>
</dbReference>
<evidence type="ECO:0000256" key="1">
    <source>
        <dbReference type="SAM" id="Phobius"/>
    </source>
</evidence>
<reference evidence="3 4" key="1">
    <citation type="submission" date="2018-07" db="EMBL/GenBank/DDBJ databases">
        <title>Whole genome sequence of Mycobacterium uberis.</title>
        <authorList>
            <person name="Benjak A."/>
        </authorList>
    </citation>
    <scope>NUCLEOTIDE SEQUENCE [LARGE SCALE GENOMIC DNA]</scope>
    <source>
        <strain evidence="3 4">Jura</strain>
    </source>
</reference>
<keyword evidence="1" id="KW-1133">Transmembrane helix</keyword>
<proteinExistence type="predicted"/>
<feature type="domain" description="Fatty acid desaturase" evidence="2">
    <location>
        <begin position="70"/>
        <end position="339"/>
    </location>
</feature>
<dbReference type="GO" id="GO:0008610">
    <property type="term" value="P:lipid biosynthetic process"/>
    <property type="evidence" value="ECO:0007669"/>
    <property type="project" value="UniProtKB-ARBA"/>
</dbReference>
<sequence length="428" mass="48404">MAITDVDTFAHLTDADIESLAIELDAIRSDVEESRGERDARYIRRTIAAQRVLKVAGRVLLAASSRRSMWWAGAVILGVAKIIENMEISHNVMHGQWDWMNDPEIHSSTWEWDMTGSAKHWRFTHNFVHHKYTNILGMDDDIGYGMLRVTRDQRWKRFNILNLLFSTLLALGFEWGVALQHVEIGKIVRKRIDHQEARQRIDEFLAKAGRQVFKDYVAFPALTALSPGATYRSTVAANATANVIRNVWSNAVIFCGHFPDGAEKFTKNDMIGESKGQWYLRQILGSANFNAGPTMRFMSGNLCYQIEHHLYPDLPSNRLAEISVRVREICDKYDLPYTTGSFLVQYGKVWRTLAKLSLPNRYLLDDTDDAPETSSERMFAALRPGFAGIDPVTGRRRGLKTAIATVQGWRRNKRVAAAAVSADGDLAA</sequence>
<dbReference type="PANTHER" id="PTHR19353">
    <property type="entry name" value="FATTY ACID DESATURASE 2"/>
    <property type="match status" value="1"/>
</dbReference>
<dbReference type="OrthoDB" id="104711at2"/>
<dbReference type="GO" id="GO:0016717">
    <property type="term" value="F:oxidoreductase activity, acting on paired donors, with oxidation of a pair of donors resulting in the reduction of molecular oxygen to two molecules of water"/>
    <property type="evidence" value="ECO:0007669"/>
    <property type="project" value="TreeGrafter"/>
</dbReference>
<evidence type="ECO:0000313" key="4">
    <source>
        <dbReference type="Proteomes" id="UP000258522"/>
    </source>
</evidence>
<feature type="transmembrane region" description="Helical" evidence="1">
    <location>
        <begin position="158"/>
        <end position="178"/>
    </location>
</feature>
<keyword evidence="1" id="KW-0812">Transmembrane</keyword>